<accession>A0ACC6TQD3</accession>
<comment type="caution">
    <text evidence="1">The sequence shown here is derived from an EMBL/GenBank/DDBJ whole genome shotgun (WGS) entry which is preliminary data.</text>
</comment>
<dbReference type="Proteomes" id="UP000053480">
    <property type="component" value="Unassembled WGS sequence"/>
</dbReference>
<dbReference type="EMBL" id="JZWS03000011">
    <property type="protein sequence ID" value="MEW9492096.1"/>
    <property type="molecule type" value="Genomic_DNA"/>
</dbReference>
<name>A0ACC6TQD3_9CREN</name>
<gene>
    <name evidence="1" type="ORF">TQ35_0007860</name>
</gene>
<evidence type="ECO:0000313" key="1">
    <source>
        <dbReference type="EMBL" id="MEW9492096.1"/>
    </source>
</evidence>
<organism evidence="1 2">
    <name type="scientific">Candidatus Aramenus sulfurataquae</name>
    <dbReference type="NCBI Taxonomy" id="1326980"/>
    <lineage>
        <taxon>Archaea</taxon>
        <taxon>Thermoproteota</taxon>
        <taxon>Thermoprotei</taxon>
        <taxon>Sulfolobales</taxon>
        <taxon>Sulfolobaceae</taxon>
        <taxon>Candidatus Aramenus</taxon>
    </lineage>
</organism>
<reference evidence="1" key="1">
    <citation type="submission" date="2024-07" db="EMBL/GenBank/DDBJ databases">
        <title>Metagenome and Metagenome-Assembled Genomes of Archaea from a hot spring from the geothermal field of Los Azufres, Mexico.</title>
        <authorList>
            <person name="Marin-Paredes R."/>
            <person name="Martinez-Romero E."/>
            <person name="Servin-Garciduenas L.E."/>
        </authorList>
    </citation>
    <scope>NUCLEOTIDE SEQUENCE</scope>
    <source>
        <strain evidence="1">AZ1-454</strain>
    </source>
</reference>
<protein>
    <submittedName>
        <fullName evidence="1">Uncharacterized protein</fullName>
    </submittedName>
</protein>
<proteinExistence type="predicted"/>
<sequence>MAVYKYLDYYIAGVEHVVKGYLQDVVVIYKQSNNWNAVSAERFRSNDATFNEIKEAVKFATHEDDLKQAVERLRKRGIKIEEVKENSLPFPRKFIEGKKKIQAEFD</sequence>
<evidence type="ECO:0000313" key="2">
    <source>
        <dbReference type="Proteomes" id="UP000053480"/>
    </source>
</evidence>